<keyword evidence="2 4" id="KW-0547">Nucleotide-binding</keyword>
<name>A0A1N7P551_9BACL</name>
<proteinExistence type="inferred from homology"/>
<dbReference type="EC" id="6.3.3.2" evidence="5"/>
<dbReference type="NCBIfam" id="TIGR02727">
    <property type="entry name" value="MTHFS_bact"/>
    <property type="match status" value="1"/>
</dbReference>
<reference evidence="7" key="1">
    <citation type="submission" date="2017-01" db="EMBL/GenBank/DDBJ databases">
        <authorList>
            <person name="Varghese N."/>
            <person name="Submissions S."/>
        </authorList>
    </citation>
    <scope>NUCLEOTIDE SEQUENCE [LARGE SCALE GENOMIC DNA]</scope>
    <source>
        <strain evidence="7">DSM 16176</strain>
    </source>
</reference>
<keyword evidence="5" id="KW-0479">Metal-binding</keyword>
<evidence type="ECO:0000313" key="6">
    <source>
        <dbReference type="EMBL" id="SIT05688.1"/>
    </source>
</evidence>
<dbReference type="InterPro" id="IPR002698">
    <property type="entry name" value="FTHF_cligase"/>
</dbReference>
<sequence length="179" mass="18910">MRRAAILPEARRRQEEAIWAHARALASDVPAGQYVGLYAAVHGEVDLAPVCEALLAAGAKVALPRVEGPAHMEFCAIASLAELRAGAYGIPAPGSDAPRIAPGELSVVLVPGLAFAKDGTRLGYGGGFYDRYFKRPEAGGIRRIGVCFVEQIAETLPRHPHDVRVHALLTEGGLVPCLA</sequence>
<evidence type="ECO:0000256" key="2">
    <source>
        <dbReference type="ARBA" id="ARBA00022741"/>
    </source>
</evidence>
<evidence type="ECO:0000313" key="7">
    <source>
        <dbReference type="Proteomes" id="UP000186156"/>
    </source>
</evidence>
<dbReference type="PANTHER" id="PTHR23407">
    <property type="entry name" value="ATPASE INHIBITOR/5-FORMYLTETRAHYDROFOLATE CYCLO-LIGASE"/>
    <property type="match status" value="1"/>
</dbReference>
<keyword evidence="5" id="KW-0460">Magnesium</keyword>
<dbReference type="InterPro" id="IPR037171">
    <property type="entry name" value="NagB/RpiA_transferase-like"/>
</dbReference>
<dbReference type="PANTHER" id="PTHR23407:SF1">
    <property type="entry name" value="5-FORMYLTETRAHYDROFOLATE CYCLO-LIGASE"/>
    <property type="match status" value="1"/>
</dbReference>
<feature type="binding site" evidence="4">
    <location>
        <begin position="121"/>
        <end position="129"/>
    </location>
    <ligand>
        <name>ATP</name>
        <dbReference type="ChEBI" id="CHEBI:30616"/>
    </ligand>
</feature>
<dbReference type="InterPro" id="IPR024185">
    <property type="entry name" value="FTHF_cligase-like_sf"/>
</dbReference>
<evidence type="ECO:0000256" key="5">
    <source>
        <dbReference type="RuleBase" id="RU361279"/>
    </source>
</evidence>
<dbReference type="PIRSF" id="PIRSF006806">
    <property type="entry name" value="FTHF_cligase"/>
    <property type="match status" value="1"/>
</dbReference>
<comment type="catalytic activity">
    <reaction evidence="5">
        <text>(6S)-5-formyl-5,6,7,8-tetrahydrofolate + ATP = (6R)-5,10-methenyltetrahydrofolate + ADP + phosphate</text>
        <dbReference type="Rhea" id="RHEA:10488"/>
        <dbReference type="ChEBI" id="CHEBI:30616"/>
        <dbReference type="ChEBI" id="CHEBI:43474"/>
        <dbReference type="ChEBI" id="CHEBI:57455"/>
        <dbReference type="ChEBI" id="CHEBI:57457"/>
        <dbReference type="ChEBI" id="CHEBI:456216"/>
        <dbReference type="EC" id="6.3.3.2"/>
    </reaction>
</comment>
<dbReference type="Proteomes" id="UP000186156">
    <property type="component" value="Unassembled WGS sequence"/>
</dbReference>
<dbReference type="GO" id="GO:0030272">
    <property type="term" value="F:5-formyltetrahydrofolate cyclo-ligase activity"/>
    <property type="evidence" value="ECO:0007669"/>
    <property type="project" value="UniProtKB-EC"/>
</dbReference>
<dbReference type="GO" id="GO:0009396">
    <property type="term" value="P:folic acid-containing compound biosynthetic process"/>
    <property type="evidence" value="ECO:0007669"/>
    <property type="project" value="TreeGrafter"/>
</dbReference>
<dbReference type="Gene3D" id="3.40.50.10420">
    <property type="entry name" value="NagB/RpiA/CoA transferase-like"/>
    <property type="match status" value="1"/>
</dbReference>
<dbReference type="Pfam" id="PF01812">
    <property type="entry name" value="5-FTHF_cyc-lig"/>
    <property type="match status" value="1"/>
</dbReference>
<evidence type="ECO:0000256" key="4">
    <source>
        <dbReference type="PIRSR" id="PIRSR006806-1"/>
    </source>
</evidence>
<comment type="cofactor">
    <cofactor evidence="5">
        <name>Mg(2+)</name>
        <dbReference type="ChEBI" id="CHEBI:18420"/>
    </cofactor>
</comment>
<comment type="similarity">
    <text evidence="1 5">Belongs to the 5-formyltetrahydrofolate cyclo-ligase family.</text>
</comment>
<evidence type="ECO:0000256" key="3">
    <source>
        <dbReference type="ARBA" id="ARBA00022840"/>
    </source>
</evidence>
<protein>
    <recommendedName>
        <fullName evidence="5">5-formyltetrahydrofolate cyclo-ligase</fullName>
        <ecNumber evidence="5">6.3.3.2</ecNumber>
    </recommendedName>
</protein>
<dbReference type="AlphaFoldDB" id="A0A1N7P551"/>
<keyword evidence="7" id="KW-1185">Reference proteome</keyword>
<accession>A0A1N7P551</accession>
<gene>
    <name evidence="6" type="ORF">SAMN05421799_11168</name>
</gene>
<organism evidence="6 7">
    <name type="scientific">Alicyclobacillus vulcanalis</name>
    <dbReference type="NCBI Taxonomy" id="252246"/>
    <lineage>
        <taxon>Bacteria</taxon>
        <taxon>Bacillati</taxon>
        <taxon>Bacillota</taxon>
        <taxon>Bacilli</taxon>
        <taxon>Bacillales</taxon>
        <taxon>Alicyclobacillaceae</taxon>
        <taxon>Alicyclobacillus</taxon>
    </lineage>
</organism>
<evidence type="ECO:0000256" key="1">
    <source>
        <dbReference type="ARBA" id="ARBA00010638"/>
    </source>
</evidence>
<dbReference type="GO" id="GO:0046872">
    <property type="term" value="F:metal ion binding"/>
    <property type="evidence" value="ECO:0007669"/>
    <property type="project" value="UniProtKB-KW"/>
</dbReference>
<dbReference type="GO" id="GO:0005524">
    <property type="term" value="F:ATP binding"/>
    <property type="evidence" value="ECO:0007669"/>
    <property type="project" value="UniProtKB-KW"/>
</dbReference>
<keyword evidence="3 4" id="KW-0067">ATP-binding</keyword>
<dbReference type="SUPFAM" id="SSF100950">
    <property type="entry name" value="NagB/RpiA/CoA transferase-like"/>
    <property type="match status" value="1"/>
</dbReference>
<dbReference type="EMBL" id="FTOO01000011">
    <property type="protein sequence ID" value="SIT05688.1"/>
    <property type="molecule type" value="Genomic_DNA"/>
</dbReference>
<dbReference type="STRING" id="252246.SAMN05421799_11168"/>
<keyword evidence="6" id="KW-0436">Ligase</keyword>
<dbReference type="GO" id="GO:0035999">
    <property type="term" value="P:tetrahydrofolate interconversion"/>
    <property type="evidence" value="ECO:0007669"/>
    <property type="project" value="TreeGrafter"/>
</dbReference>
<feature type="binding site" evidence="4">
    <location>
        <position position="44"/>
    </location>
    <ligand>
        <name>substrate</name>
    </ligand>
</feature>